<name>A0ABV5ZY41_9PSEU</name>
<evidence type="ECO:0000256" key="2">
    <source>
        <dbReference type="ARBA" id="ARBA00001966"/>
    </source>
</evidence>
<dbReference type="Proteomes" id="UP001589693">
    <property type="component" value="Unassembled WGS sequence"/>
</dbReference>
<dbReference type="EC" id="2.7.13.3" evidence="4"/>
<keyword evidence="16" id="KW-0175">Coiled coil</keyword>
<feature type="transmembrane region" description="Helical" evidence="17">
    <location>
        <begin position="149"/>
        <end position="169"/>
    </location>
</feature>
<comment type="function">
    <text evidence="14">Member of the two-component regulatory system NreB/NreC involved in the control of dissimilatory nitrate/nitrite reduction in response to oxygen. NreB functions as a direct oxygen sensor histidine kinase which is autophosphorylated, in the absence of oxygen, probably at the conserved histidine residue, and transfers its phosphate group probably to a conserved aspartate residue of NreC. NreB/NreC activates the expression of the nitrate (narGHJI) and nitrite (nir) reductase operons, as well as the putative nitrate transporter gene narT.</text>
</comment>
<evidence type="ECO:0000256" key="1">
    <source>
        <dbReference type="ARBA" id="ARBA00000085"/>
    </source>
</evidence>
<comment type="cofactor">
    <cofactor evidence="2">
        <name>[4Fe-4S] cluster</name>
        <dbReference type="ChEBI" id="CHEBI:49883"/>
    </cofactor>
</comment>
<evidence type="ECO:0000313" key="20">
    <source>
        <dbReference type="Proteomes" id="UP001589693"/>
    </source>
</evidence>
<evidence type="ECO:0000256" key="13">
    <source>
        <dbReference type="ARBA" id="ARBA00023014"/>
    </source>
</evidence>
<evidence type="ECO:0000256" key="14">
    <source>
        <dbReference type="ARBA" id="ARBA00024827"/>
    </source>
</evidence>
<protein>
    <recommendedName>
        <fullName evidence="5">Oxygen sensor histidine kinase NreB</fullName>
        <ecNumber evidence="4">2.7.13.3</ecNumber>
    </recommendedName>
    <alternativeName>
        <fullName evidence="15">Nitrogen regulation protein B</fullName>
    </alternativeName>
</protein>
<keyword evidence="20" id="KW-1185">Reference proteome</keyword>
<dbReference type="PRINTS" id="PR00344">
    <property type="entry name" value="BCTRLSENSOR"/>
</dbReference>
<evidence type="ECO:0000313" key="19">
    <source>
        <dbReference type="EMBL" id="MFB9904636.1"/>
    </source>
</evidence>
<dbReference type="GO" id="GO:0016301">
    <property type="term" value="F:kinase activity"/>
    <property type="evidence" value="ECO:0007669"/>
    <property type="project" value="UniProtKB-KW"/>
</dbReference>
<dbReference type="InterPro" id="IPR011712">
    <property type="entry name" value="Sig_transdc_His_kin_sub3_dim/P"/>
</dbReference>
<keyword evidence="12" id="KW-0902">Two-component regulatory system</keyword>
<dbReference type="PANTHER" id="PTHR24421">
    <property type="entry name" value="NITRATE/NITRITE SENSOR PROTEIN NARX-RELATED"/>
    <property type="match status" value="1"/>
</dbReference>
<dbReference type="PIRSF" id="PIRSF037434">
    <property type="entry name" value="STHK_ChrS"/>
    <property type="match status" value="1"/>
</dbReference>
<dbReference type="Pfam" id="PF07730">
    <property type="entry name" value="HisKA_3"/>
    <property type="match status" value="1"/>
</dbReference>
<keyword evidence="11" id="KW-0408">Iron</keyword>
<keyword evidence="13" id="KW-0411">Iron-sulfur</keyword>
<reference evidence="19 20" key="1">
    <citation type="submission" date="2024-09" db="EMBL/GenBank/DDBJ databases">
        <authorList>
            <person name="Sun Q."/>
            <person name="Mori K."/>
        </authorList>
    </citation>
    <scope>NUCLEOTIDE SEQUENCE [LARGE SCALE GENOMIC DNA]</scope>
    <source>
        <strain evidence="19 20">TBRC 7907</strain>
    </source>
</reference>
<organism evidence="19 20">
    <name type="scientific">Allokutzneria oryzae</name>
    <dbReference type="NCBI Taxonomy" id="1378989"/>
    <lineage>
        <taxon>Bacteria</taxon>
        <taxon>Bacillati</taxon>
        <taxon>Actinomycetota</taxon>
        <taxon>Actinomycetes</taxon>
        <taxon>Pseudonocardiales</taxon>
        <taxon>Pseudonocardiaceae</taxon>
        <taxon>Allokutzneria</taxon>
    </lineage>
</organism>
<keyword evidence="8" id="KW-0808">Transferase</keyword>
<evidence type="ECO:0000256" key="17">
    <source>
        <dbReference type="SAM" id="Phobius"/>
    </source>
</evidence>
<dbReference type="InterPro" id="IPR017205">
    <property type="entry name" value="Sig_transdc_His_kinase_ChrS"/>
</dbReference>
<dbReference type="InterPro" id="IPR036890">
    <property type="entry name" value="HATPase_C_sf"/>
</dbReference>
<comment type="subcellular location">
    <subcellularLocation>
        <location evidence="3">Cytoplasm</location>
    </subcellularLocation>
</comment>
<proteinExistence type="predicted"/>
<evidence type="ECO:0000256" key="5">
    <source>
        <dbReference type="ARBA" id="ARBA00017322"/>
    </source>
</evidence>
<feature type="transmembrane region" description="Helical" evidence="17">
    <location>
        <begin position="40"/>
        <end position="61"/>
    </location>
</feature>
<keyword evidence="17" id="KW-1133">Transmembrane helix</keyword>
<dbReference type="SMART" id="SM00387">
    <property type="entry name" value="HATPase_c"/>
    <property type="match status" value="1"/>
</dbReference>
<dbReference type="PANTHER" id="PTHR24421:SF62">
    <property type="entry name" value="SENSORY TRANSDUCTION HISTIDINE KINASE"/>
    <property type="match status" value="1"/>
</dbReference>
<feature type="transmembrane region" description="Helical" evidence="17">
    <location>
        <begin position="115"/>
        <end position="137"/>
    </location>
</feature>
<feature type="transmembrane region" description="Helical" evidence="17">
    <location>
        <begin position="12"/>
        <end position="34"/>
    </location>
</feature>
<keyword evidence="17" id="KW-0472">Membrane</keyword>
<keyword evidence="9" id="KW-0479">Metal-binding</keyword>
<dbReference type="SUPFAM" id="SSF55874">
    <property type="entry name" value="ATPase domain of HSP90 chaperone/DNA topoisomerase II/histidine kinase"/>
    <property type="match status" value="1"/>
</dbReference>
<dbReference type="InterPro" id="IPR005467">
    <property type="entry name" value="His_kinase_dom"/>
</dbReference>
<evidence type="ECO:0000256" key="10">
    <source>
        <dbReference type="ARBA" id="ARBA00022777"/>
    </source>
</evidence>
<feature type="coiled-coil region" evidence="16">
    <location>
        <begin position="173"/>
        <end position="210"/>
    </location>
</feature>
<evidence type="ECO:0000256" key="16">
    <source>
        <dbReference type="SAM" id="Coils"/>
    </source>
</evidence>
<dbReference type="InterPro" id="IPR003594">
    <property type="entry name" value="HATPase_dom"/>
</dbReference>
<evidence type="ECO:0000256" key="7">
    <source>
        <dbReference type="ARBA" id="ARBA00022490"/>
    </source>
</evidence>
<comment type="catalytic activity">
    <reaction evidence="1">
        <text>ATP + protein L-histidine = ADP + protein N-phospho-L-histidine.</text>
        <dbReference type="EC" id="2.7.13.3"/>
    </reaction>
</comment>
<evidence type="ECO:0000256" key="15">
    <source>
        <dbReference type="ARBA" id="ARBA00030800"/>
    </source>
</evidence>
<evidence type="ECO:0000256" key="8">
    <source>
        <dbReference type="ARBA" id="ARBA00022679"/>
    </source>
</evidence>
<feature type="domain" description="Histidine kinase" evidence="18">
    <location>
        <begin position="325"/>
        <end position="415"/>
    </location>
</feature>
<evidence type="ECO:0000256" key="11">
    <source>
        <dbReference type="ARBA" id="ARBA00023004"/>
    </source>
</evidence>
<dbReference type="CDD" id="cd16917">
    <property type="entry name" value="HATPase_UhpB-NarQ-NarX-like"/>
    <property type="match status" value="1"/>
</dbReference>
<keyword evidence="10 19" id="KW-0418">Kinase</keyword>
<evidence type="ECO:0000256" key="12">
    <source>
        <dbReference type="ARBA" id="ARBA00023012"/>
    </source>
</evidence>
<evidence type="ECO:0000256" key="9">
    <source>
        <dbReference type="ARBA" id="ARBA00022723"/>
    </source>
</evidence>
<dbReference type="InterPro" id="IPR004358">
    <property type="entry name" value="Sig_transdc_His_kin-like_C"/>
</dbReference>
<evidence type="ECO:0000256" key="4">
    <source>
        <dbReference type="ARBA" id="ARBA00012438"/>
    </source>
</evidence>
<dbReference type="Pfam" id="PF02518">
    <property type="entry name" value="HATPase_c"/>
    <property type="match status" value="1"/>
</dbReference>
<keyword evidence="17" id="KW-0812">Transmembrane</keyword>
<sequence>MVGKAQFWARYGQLVLVVIGYAVLALATLLWGLVDDGKTRAPVVLALVCVAALWLLVGTLLRTRPDFTPRRNTTGWLAGRPALGAVFYCGLLASIFALVSASPIFSIFGALGYPYAYALFPAHWAVFAVGVASVGGLTAQTGLSGLQQASPFIVLVNVAVPLAFAGWAAGGESQKRQEVIRELTEVNEQLEAAMRENAGLQAQLLAQAREAGVTEERQRMAREIHDTIAQGLTGIVTQLQAADQAAGEPAEQRRHLDNAATLARESLREARRSVHAVRPEALESARLPDALAAVVRQWSEINGVTAEFTATGTARPLHAEVEVALLRTAQEALANVGKHARARRVGMTLSYMEDVVTLDVRDDGVGFSSTVDSSGPGGFGLTSMRQRVGGLSGTLAIESEPGSGTAISATVPAIPVGGQR</sequence>
<dbReference type="RefSeq" id="WP_377851840.1">
    <property type="nucleotide sequence ID" value="NZ_JBHLZU010000010.1"/>
</dbReference>
<gene>
    <name evidence="19" type="ORF">ACFFQA_11910</name>
</gene>
<evidence type="ECO:0000256" key="6">
    <source>
        <dbReference type="ARBA" id="ARBA00022485"/>
    </source>
</evidence>
<dbReference type="PROSITE" id="PS50109">
    <property type="entry name" value="HIS_KIN"/>
    <property type="match status" value="1"/>
</dbReference>
<dbReference type="Gene3D" id="1.20.5.1930">
    <property type="match status" value="1"/>
</dbReference>
<comment type="caution">
    <text evidence="19">The sequence shown here is derived from an EMBL/GenBank/DDBJ whole genome shotgun (WGS) entry which is preliminary data.</text>
</comment>
<dbReference type="EMBL" id="JBHLZU010000010">
    <property type="protein sequence ID" value="MFB9904636.1"/>
    <property type="molecule type" value="Genomic_DNA"/>
</dbReference>
<dbReference type="Gene3D" id="3.30.565.10">
    <property type="entry name" value="Histidine kinase-like ATPase, C-terminal domain"/>
    <property type="match status" value="1"/>
</dbReference>
<evidence type="ECO:0000256" key="3">
    <source>
        <dbReference type="ARBA" id="ARBA00004496"/>
    </source>
</evidence>
<evidence type="ECO:0000259" key="18">
    <source>
        <dbReference type="PROSITE" id="PS50109"/>
    </source>
</evidence>
<feature type="transmembrane region" description="Helical" evidence="17">
    <location>
        <begin position="82"/>
        <end position="109"/>
    </location>
</feature>
<dbReference type="InterPro" id="IPR050482">
    <property type="entry name" value="Sensor_HK_TwoCompSys"/>
</dbReference>
<accession>A0ABV5ZY41</accession>
<keyword evidence="6" id="KW-0004">4Fe-4S</keyword>
<keyword evidence="7" id="KW-0963">Cytoplasm</keyword>